<dbReference type="GO" id="GO:0003777">
    <property type="term" value="F:microtubule motor activity"/>
    <property type="evidence" value="ECO:0007669"/>
    <property type="project" value="InterPro"/>
</dbReference>
<dbReference type="GO" id="GO:0006368">
    <property type="term" value="P:transcription elongation by RNA polymerase II"/>
    <property type="evidence" value="ECO:0007669"/>
    <property type="project" value="TreeGrafter"/>
</dbReference>
<dbReference type="SUPFAM" id="SSF57783">
    <property type="entry name" value="Zinc beta-ribbon"/>
    <property type="match status" value="1"/>
</dbReference>
<dbReference type="PANTHER" id="PTHR20934:SF0">
    <property type="entry name" value="TRANSCRIPTION ELONGATION FACTOR 1 HOMOLOG"/>
    <property type="match status" value="1"/>
</dbReference>
<keyword evidence="10" id="KW-0505">Motor protein</keyword>
<keyword evidence="13" id="KW-1185">Reference proteome</keyword>
<dbReference type="SUPFAM" id="SSF52540">
    <property type="entry name" value="P-loop containing nucleoside triphosphate hydrolases"/>
    <property type="match status" value="1"/>
</dbReference>
<dbReference type="GO" id="GO:0008017">
    <property type="term" value="F:microtubule binding"/>
    <property type="evidence" value="ECO:0007669"/>
    <property type="project" value="InterPro"/>
</dbReference>
<dbReference type="Gene3D" id="3.40.850.10">
    <property type="entry name" value="Kinesin motor domain"/>
    <property type="match status" value="1"/>
</dbReference>
<dbReference type="GO" id="GO:0008023">
    <property type="term" value="C:transcription elongation factor complex"/>
    <property type="evidence" value="ECO:0007669"/>
    <property type="project" value="TreeGrafter"/>
</dbReference>
<dbReference type="PROSITE" id="PS50067">
    <property type="entry name" value="KINESIN_MOTOR_2"/>
    <property type="match status" value="1"/>
</dbReference>
<gene>
    <name evidence="12" type="primary">KINH_1</name>
    <name evidence="12" type="ORF">A0H81_04212</name>
</gene>
<comment type="caution">
    <text evidence="12">The sequence shown here is derived from an EMBL/GenBank/DDBJ whole genome shotgun (WGS) entry which is preliminary data.</text>
</comment>
<comment type="similarity">
    <text evidence="10">Belongs to the TRAFAC class myosin-kinesin ATPase superfamily. Kinesin family.</text>
</comment>
<evidence type="ECO:0000256" key="5">
    <source>
        <dbReference type="ARBA" id="ARBA00022771"/>
    </source>
</evidence>
<dbReference type="Proteomes" id="UP000092993">
    <property type="component" value="Unassembled WGS sequence"/>
</dbReference>
<dbReference type="GO" id="GO:0007018">
    <property type="term" value="P:microtubule-based movement"/>
    <property type="evidence" value="ECO:0007669"/>
    <property type="project" value="InterPro"/>
</dbReference>
<organism evidence="12 13">
    <name type="scientific">Grifola frondosa</name>
    <name type="common">Maitake</name>
    <name type="synonym">Polyporus frondosus</name>
    <dbReference type="NCBI Taxonomy" id="5627"/>
    <lineage>
        <taxon>Eukaryota</taxon>
        <taxon>Fungi</taxon>
        <taxon>Dikarya</taxon>
        <taxon>Basidiomycota</taxon>
        <taxon>Agaricomycotina</taxon>
        <taxon>Agaricomycetes</taxon>
        <taxon>Polyporales</taxon>
        <taxon>Grifolaceae</taxon>
        <taxon>Grifola</taxon>
    </lineage>
</organism>
<dbReference type="Pfam" id="PF00225">
    <property type="entry name" value="Kinesin"/>
    <property type="match status" value="1"/>
</dbReference>
<comment type="function">
    <text evidence="1">Transcription elongation factor implicated in the maintenance of proper chromatin structure in actively transcribed regions.</text>
</comment>
<dbReference type="Pfam" id="PF05129">
    <property type="entry name" value="Zn_ribbon_Elf1"/>
    <property type="match status" value="1"/>
</dbReference>
<proteinExistence type="inferred from homology"/>
<evidence type="ECO:0000313" key="13">
    <source>
        <dbReference type="Proteomes" id="UP000092993"/>
    </source>
</evidence>
<comment type="subcellular location">
    <subcellularLocation>
        <location evidence="2">Nucleus</location>
    </subcellularLocation>
</comment>
<dbReference type="GO" id="GO:0000993">
    <property type="term" value="F:RNA polymerase II complex binding"/>
    <property type="evidence" value="ECO:0007669"/>
    <property type="project" value="TreeGrafter"/>
</dbReference>
<keyword evidence="10" id="KW-0067">ATP-binding</keyword>
<dbReference type="OrthoDB" id="445983at2759"/>
<dbReference type="EMBL" id="LUGG01000004">
    <property type="protein sequence ID" value="OBZ75575.1"/>
    <property type="molecule type" value="Genomic_DNA"/>
</dbReference>
<protein>
    <submittedName>
        <fullName evidence="12">Kinesin heavy chain</fullName>
    </submittedName>
</protein>
<evidence type="ECO:0000256" key="7">
    <source>
        <dbReference type="ARBA" id="ARBA00023015"/>
    </source>
</evidence>
<dbReference type="Gene3D" id="2.20.25.190">
    <property type="match status" value="1"/>
</dbReference>
<dbReference type="InterPro" id="IPR001752">
    <property type="entry name" value="Kinesin_motor_dom"/>
</dbReference>
<evidence type="ECO:0000313" key="12">
    <source>
        <dbReference type="EMBL" id="OBZ75575.1"/>
    </source>
</evidence>
<comment type="similarity">
    <text evidence="3">Belongs to the ELOF1 family.</text>
</comment>
<dbReference type="InterPro" id="IPR007808">
    <property type="entry name" value="Elf1"/>
</dbReference>
<dbReference type="GO" id="GO:0008270">
    <property type="term" value="F:zinc ion binding"/>
    <property type="evidence" value="ECO:0007669"/>
    <property type="project" value="UniProtKB-KW"/>
</dbReference>
<evidence type="ECO:0000256" key="4">
    <source>
        <dbReference type="ARBA" id="ARBA00022723"/>
    </source>
</evidence>
<evidence type="ECO:0000259" key="11">
    <source>
        <dbReference type="PROSITE" id="PS50067"/>
    </source>
</evidence>
<evidence type="ECO:0000256" key="2">
    <source>
        <dbReference type="ARBA" id="ARBA00004123"/>
    </source>
</evidence>
<keyword evidence="9" id="KW-0539">Nucleus</keyword>
<keyword evidence="8" id="KW-0804">Transcription</keyword>
<keyword evidence="7" id="KW-0805">Transcription regulation</keyword>
<dbReference type="AlphaFoldDB" id="A0A1C7MF89"/>
<accession>A0A1C7MF89</accession>
<keyword evidence="4" id="KW-0479">Metal-binding</keyword>
<dbReference type="FunFam" id="2.20.25.190:FF:000001">
    <property type="entry name" value="Transcription elongation factor 1 homolog"/>
    <property type="match status" value="1"/>
</dbReference>
<keyword evidence="6" id="KW-0862">Zinc</keyword>
<evidence type="ECO:0000256" key="8">
    <source>
        <dbReference type="ARBA" id="ARBA00023163"/>
    </source>
</evidence>
<sequence length="235" mass="26395">MGKRKKSSRKPTGPRKREPLESSFTCLFCHHDKSVTVRIDRKEGIAQLFCKVCDQRYQSKVNHLTEPIDIYSEWIDAADAAERDATVTRRPVASSKFSCNVNEYQSRLSFRPPNAIEQREGGEIVVAFDENLQTVQMRSAQLGSGPEKDGFTFDRVFPPGTKQPEVFDYGVKDIVKDVLDGYNGTIFAYGQTGSGKTFTMMGADIDSPELKGLIPASLNKSSSQLWNPMRTWNIL</sequence>
<evidence type="ECO:0000256" key="6">
    <source>
        <dbReference type="ARBA" id="ARBA00022833"/>
    </source>
</evidence>
<dbReference type="GO" id="GO:0005524">
    <property type="term" value="F:ATP binding"/>
    <property type="evidence" value="ECO:0007669"/>
    <property type="project" value="UniProtKB-UniRule"/>
</dbReference>
<evidence type="ECO:0000256" key="9">
    <source>
        <dbReference type="ARBA" id="ARBA00023242"/>
    </source>
</evidence>
<evidence type="ECO:0000256" key="3">
    <source>
        <dbReference type="ARBA" id="ARBA00009730"/>
    </source>
</evidence>
<dbReference type="InterPro" id="IPR036961">
    <property type="entry name" value="Kinesin_motor_dom_sf"/>
</dbReference>
<feature type="domain" description="Kinesin motor" evidence="11">
    <location>
        <begin position="103"/>
        <end position="235"/>
    </location>
</feature>
<evidence type="ECO:0000256" key="10">
    <source>
        <dbReference type="PROSITE-ProRule" id="PRU00283"/>
    </source>
</evidence>
<dbReference type="PANTHER" id="PTHR20934">
    <property type="entry name" value="TRANSCRIPTION ELONGATION FACTOR 1 HOMOLOG"/>
    <property type="match status" value="1"/>
</dbReference>
<dbReference type="STRING" id="5627.A0A1C7MF89"/>
<name>A0A1C7MF89_GRIFR</name>
<evidence type="ECO:0000256" key="1">
    <source>
        <dbReference type="ARBA" id="ARBA00003357"/>
    </source>
</evidence>
<dbReference type="InterPro" id="IPR027417">
    <property type="entry name" value="P-loop_NTPase"/>
</dbReference>
<dbReference type="InterPro" id="IPR038567">
    <property type="entry name" value="T_Elf1_sf"/>
</dbReference>
<feature type="binding site" evidence="10">
    <location>
        <begin position="190"/>
        <end position="197"/>
    </location>
    <ligand>
        <name>ATP</name>
        <dbReference type="ChEBI" id="CHEBI:30616"/>
    </ligand>
</feature>
<keyword evidence="5" id="KW-0863">Zinc-finger</keyword>
<reference evidence="12 13" key="1">
    <citation type="submission" date="2016-03" db="EMBL/GenBank/DDBJ databases">
        <title>Whole genome sequencing of Grifola frondosa 9006-11.</title>
        <authorList>
            <person name="Min B."/>
            <person name="Park H."/>
            <person name="Kim J.-G."/>
            <person name="Cho H."/>
            <person name="Oh Y.-L."/>
            <person name="Kong W.-S."/>
            <person name="Choi I.-G."/>
        </authorList>
    </citation>
    <scope>NUCLEOTIDE SEQUENCE [LARGE SCALE GENOMIC DNA]</scope>
    <source>
        <strain evidence="12 13">9006-11</strain>
    </source>
</reference>
<dbReference type="SMART" id="SM00129">
    <property type="entry name" value="KISc"/>
    <property type="match status" value="1"/>
</dbReference>
<keyword evidence="10" id="KW-0547">Nucleotide-binding</keyword>